<evidence type="ECO:0000256" key="1">
    <source>
        <dbReference type="ARBA" id="ARBA00001917"/>
    </source>
</evidence>
<keyword evidence="4" id="KW-0560">Oxidoreductase</keyword>
<feature type="binding site" evidence="7">
    <location>
        <position position="127"/>
    </location>
    <ligand>
        <name>FMN</name>
        <dbReference type="ChEBI" id="CHEBI:58210"/>
    </ligand>
</feature>
<feature type="binding site" evidence="7">
    <location>
        <position position="107"/>
    </location>
    <ligand>
        <name>FMN</name>
        <dbReference type="ChEBI" id="CHEBI:58210"/>
    </ligand>
</feature>
<dbReference type="GO" id="GO:0016491">
    <property type="term" value="F:oxidoreductase activity"/>
    <property type="evidence" value="ECO:0007669"/>
    <property type="project" value="UniProtKB-KW"/>
</dbReference>
<evidence type="ECO:0000313" key="9">
    <source>
        <dbReference type="EMBL" id="ADN17091.1"/>
    </source>
</evidence>
<dbReference type="AlphaFoldDB" id="E0U5Y2"/>
<keyword evidence="3 7" id="KW-0288">FMN</keyword>
<dbReference type="GO" id="GO:0010181">
    <property type="term" value="F:FMN binding"/>
    <property type="evidence" value="ECO:0007669"/>
    <property type="project" value="InterPro"/>
</dbReference>
<dbReference type="HOGENOM" id="CLU_020639_0_0_3"/>
<name>E0U5Y2_GLOV7</name>
<evidence type="ECO:0000256" key="6">
    <source>
        <dbReference type="PIRSR" id="PIRSR000138-1"/>
    </source>
</evidence>
<keyword evidence="10" id="KW-1185">Reference proteome</keyword>
<dbReference type="Proteomes" id="UP000008206">
    <property type="component" value="Chromosome"/>
</dbReference>
<comment type="similarity">
    <text evidence="5">Belongs to the FMN-dependent alpha-hydroxy acid dehydrogenase family.</text>
</comment>
<dbReference type="SUPFAM" id="SSF51395">
    <property type="entry name" value="FMN-linked oxidoreductases"/>
    <property type="match status" value="1"/>
</dbReference>
<accession>E0U5Y2</accession>
<dbReference type="PIRSF" id="PIRSF000138">
    <property type="entry name" value="Al-hdrx_acd_dh"/>
    <property type="match status" value="1"/>
</dbReference>
<evidence type="ECO:0000256" key="3">
    <source>
        <dbReference type="ARBA" id="ARBA00022643"/>
    </source>
</evidence>
<sequence length="363" mass="39398">MTQPINVFEYETLAKNQLSEMAWGYYSTGALDQITLGDNRAAYERYRLRPRMLVDVSQRDLSVSILGQSLSRPILIAPMAFQCLAHPEGEIATARAATEAGMMMVLSTLSTQSLEEVAATGCPRWFQLYVHKDRGLTKALVQRAESMGYQALCVTVDAPFIGRREADVRNEFTLPKGLKLANLLTMADVTLPDVPDDSGLFAYFKEQIDPSLTWKDLEWLQSMTKLPVVVKGILRADDALLAVQHGVKGIIVSNHGGRQLDGAIASLDALQDITDAVGEQVEVLMDGGIRRGTDILKALALGAKAVLVGRPILWGLAVGGQAGVSHVLQLLTEELELAMALSGCPRIGDIDSSLVEPRTIANL</sequence>
<dbReference type="InterPro" id="IPR037396">
    <property type="entry name" value="FMN_HAD"/>
</dbReference>
<feature type="binding site" evidence="7">
    <location>
        <position position="255"/>
    </location>
    <ligand>
        <name>glyoxylate</name>
        <dbReference type="ChEBI" id="CHEBI:36655"/>
    </ligand>
</feature>
<feature type="binding site" evidence="7">
    <location>
        <position position="25"/>
    </location>
    <ligand>
        <name>glyoxylate</name>
        <dbReference type="ChEBI" id="CHEBI:36655"/>
    </ligand>
</feature>
<dbReference type="PANTHER" id="PTHR10578">
    <property type="entry name" value="S -2-HYDROXY-ACID OXIDASE-RELATED"/>
    <property type="match status" value="1"/>
</dbReference>
<dbReference type="STRING" id="497965.Cyan7822_5209"/>
<dbReference type="PANTHER" id="PTHR10578:SF107">
    <property type="entry name" value="2-HYDROXYACID OXIDASE 1"/>
    <property type="match status" value="1"/>
</dbReference>
<dbReference type="PROSITE" id="PS00557">
    <property type="entry name" value="FMN_HYDROXY_ACID_DH_1"/>
    <property type="match status" value="1"/>
</dbReference>
<dbReference type="EMBL" id="CP002198">
    <property type="protein sequence ID" value="ADN17091.1"/>
    <property type="molecule type" value="Genomic_DNA"/>
</dbReference>
<feature type="binding site" evidence="7">
    <location>
        <begin position="309"/>
        <end position="310"/>
    </location>
    <ligand>
        <name>FMN</name>
        <dbReference type="ChEBI" id="CHEBI:58210"/>
    </ligand>
</feature>
<dbReference type="InterPro" id="IPR000262">
    <property type="entry name" value="FMN-dep_DH"/>
</dbReference>
<evidence type="ECO:0000259" key="8">
    <source>
        <dbReference type="PROSITE" id="PS51349"/>
    </source>
</evidence>
<gene>
    <name evidence="9" type="ordered locus">Cyan7822_5209</name>
</gene>
<dbReference type="eggNOG" id="COG1304">
    <property type="taxonomic scope" value="Bacteria"/>
</dbReference>
<dbReference type="PROSITE" id="PS51349">
    <property type="entry name" value="FMN_HYDROXY_ACID_DH_2"/>
    <property type="match status" value="1"/>
</dbReference>
<dbReference type="KEGG" id="cyj:Cyan7822_5209"/>
<feature type="binding site" evidence="7">
    <location>
        <position position="231"/>
    </location>
    <ligand>
        <name>FMN</name>
        <dbReference type="ChEBI" id="CHEBI:58210"/>
    </ligand>
</feature>
<dbReference type="InterPro" id="IPR008259">
    <property type="entry name" value="FMN_hydac_DH_AS"/>
</dbReference>
<dbReference type="CDD" id="cd02809">
    <property type="entry name" value="alpha_hydroxyacid_oxid_FMN"/>
    <property type="match status" value="1"/>
</dbReference>
<proteinExistence type="inferred from homology"/>
<dbReference type="InterPro" id="IPR012133">
    <property type="entry name" value="Alpha-hydoxy_acid_DH_FMN"/>
</dbReference>
<feature type="domain" description="FMN hydroxy acid dehydrogenase" evidence="8">
    <location>
        <begin position="1"/>
        <end position="360"/>
    </location>
</feature>
<dbReference type="InterPro" id="IPR013785">
    <property type="entry name" value="Aldolase_TIM"/>
</dbReference>
<feature type="binding site" evidence="7">
    <location>
        <position position="253"/>
    </location>
    <ligand>
        <name>FMN</name>
        <dbReference type="ChEBI" id="CHEBI:58210"/>
    </ligand>
</feature>
<dbReference type="FunFam" id="3.20.20.70:FF:000056">
    <property type="entry name" value="hydroxyacid oxidase 2"/>
    <property type="match status" value="1"/>
</dbReference>
<evidence type="ECO:0000256" key="2">
    <source>
        <dbReference type="ARBA" id="ARBA00022630"/>
    </source>
</evidence>
<evidence type="ECO:0000313" key="10">
    <source>
        <dbReference type="Proteomes" id="UP000008206"/>
    </source>
</evidence>
<feature type="binding site" evidence="7">
    <location>
        <begin position="78"/>
        <end position="80"/>
    </location>
    <ligand>
        <name>FMN</name>
        <dbReference type="ChEBI" id="CHEBI:58210"/>
    </ligand>
</feature>
<feature type="binding site" evidence="7">
    <location>
        <position position="164"/>
    </location>
    <ligand>
        <name>glyoxylate</name>
        <dbReference type="ChEBI" id="CHEBI:36655"/>
    </ligand>
</feature>
<feature type="binding site" evidence="7">
    <location>
        <begin position="286"/>
        <end position="290"/>
    </location>
    <ligand>
        <name>FMN</name>
        <dbReference type="ChEBI" id="CHEBI:58210"/>
    </ligand>
</feature>
<evidence type="ECO:0000256" key="7">
    <source>
        <dbReference type="PIRSR" id="PIRSR000138-2"/>
    </source>
</evidence>
<dbReference type="OrthoDB" id="9770452at2"/>
<feature type="active site" description="Proton acceptor" evidence="6">
    <location>
        <position position="255"/>
    </location>
</feature>
<evidence type="ECO:0000256" key="5">
    <source>
        <dbReference type="ARBA" id="ARBA00024042"/>
    </source>
</evidence>
<dbReference type="Pfam" id="PF01070">
    <property type="entry name" value="FMN_dh"/>
    <property type="match status" value="1"/>
</dbReference>
<reference evidence="10" key="1">
    <citation type="journal article" date="2011" name="MBio">
        <title>Novel metabolic attributes of the genus Cyanothece, comprising a group of unicellular nitrogen-fixing Cyanobacteria.</title>
        <authorList>
            <person name="Bandyopadhyay A."/>
            <person name="Elvitigala T."/>
            <person name="Welsh E."/>
            <person name="Stockel J."/>
            <person name="Liberton M."/>
            <person name="Min H."/>
            <person name="Sherman L.A."/>
            <person name="Pakrasi H.B."/>
        </authorList>
    </citation>
    <scope>NUCLEOTIDE SEQUENCE [LARGE SCALE GENOMIC DNA]</scope>
    <source>
        <strain evidence="10">PCC 7822</strain>
    </source>
</reference>
<dbReference type="GO" id="GO:0005737">
    <property type="term" value="C:cytoplasm"/>
    <property type="evidence" value="ECO:0007669"/>
    <property type="project" value="UniProtKB-ARBA"/>
</dbReference>
<evidence type="ECO:0000256" key="4">
    <source>
        <dbReference type="ARBA" id="ARBA00023002"/>
    </source>
</evidence>
<keyword evidence="2 7" id="KW-0285">Flavoprotein</keyword>
<feature type="binding site" evidence="7">
    <location>
        <position position="129"/>
    </location>
    <ligand>
        <name>glyoxylate</name>
        <dbReference type="ChEBI" id="CHEBI:36655"/>
    </ligand>
</feature>
<feature type="binding site" evidence="7">
    <location>
        <position position="155"/>
    </location>
    <ligand>
        <name>FMN</name>
        <dbReference type="ChEBI" id="CHEBI:58210"/>
    </ligand>
</feature>
<feature type="binding site" evidence="7">
    <location>
        <position position="258"/>
    </location>
    <ligand>
        <name>FMN</name>
        <dbReference type="ChEBI" id="CHEBI:58210"/>
    </ligand>
</feature>
<comment type="cofactor">
    <cofactor evidence="1">
        <name>FMN</name>
        <dbReference type="ChEBI" id="CHEBI:58210"/>
    </cofactor>
</comment>
<organism evidence="9 10">
    <name type="scientific">Gloeothece verrucosa (strain PCC 7822)</name>
    <name type="common">Cyanothece sp. (strain PCC 7822)</name>
    <dbReference type="NCBI Taxonomy" id="497965"/>
    <lineage>
        <taxon>Bacteria</taxon>
        <taxon>Bacillati</taxon>
        <taxon>Cyanobacteriota</taxon>
        <taxon>Cyanophyceae</taxon>
        <taxon>Oscillatoriophycideae</taxon>
        <taxon>Chroococcales</taxon>
        <taxon>Aphanothecaceae</taxon>
        <taxon>Gloeothece</taxon>
        <taxon>Gloeothece verrucosa</taxon>
    </lineage>
</organism>
<dbReference type="RefSeq" id="WP_013325129.1">
    <property type="nucleotide sequence ID" value="NC_014501.1"/>
</dbReference>
<protein>
    <submittedName>
        <fullName evidence="9">FMN-dependent alpha-hydroxy acid dehydrogenase</fullName>
    </submittedName>
</protein>
<dbReference type="Gene3D" id="3.20.20.70">
    <property type="entry name" value="Aldolase class I"/>
    <property type="match status" value="1"/>
</dbReference>